<dbReference type="RefSeq" id="WP_197968423.1">
    <property type="nucleotide sequence ID" value="NZ_JACEGD010000030.1"/>
</dbReference>
<dbReference type="SUPFAM" id="SSF46689">
    <property type="entry name" value="Homeodomain-like"/>
    <property type="match status" value="1"/>
</dbReference>
<dbReference type="InterPro" id="IPR011075">
    <property type="entry name" value="TetR_C"/>
</dbReference>
<comment type="caution">
    <text evidence="6">The sequence shown here is derived from an EMBL/GenBank/DDBJ whole genome shotgun (WGS) entry which is preliminary data.</text>
</comment>
<keyword evidence="1" id="KW-0805">Transcription regulation</keyword>
<feature type="domain" description="HTH tetR-type" evidence="5">
    <location>
        <begin position="14"/>
        <end position="74"/>
    </location>
</feature>
<dbReference type="SUPFAM" id="SSF48498">
    <property type="entry name" value="Tetracyclin repressor-like, C-terminal domain"/>
    <property type="match status" value="1"/>
</dbReference>
<sequence>METRQARRGPKPKLGTRENLIQAGLRSIHADGYSASGIQSIVEQADVPKGSFYTYFASKEAFGAEIIDAYSERGLARLRAFLCNAEMTPVARLEAFFDDRIAAFRKSNFVRGCLLGNFSAEAADHSAMIRQQLAKHFKSWSAVFEQCISDGQKIGEISPEFSATSLADFLLNSWEGALLRMRADKNDAALREFKMIVFGGFIRRIPR</sequence>
<dbReference type="Gene3D" id="1.10.357.10">
    <property type="entry name" value="Tetracycline Repressor, domain 2"/>
    <property type="match status" value="1"/>
</dbReference>
<keyword evidence="7" id="KW-1185">Reference proteome</keyword>
<evidence type="ECO:0000313" key="7">
    <source>
        <dbReference type="Proteomes" id="UP001194539"/>
    </source>
</evidence>
<dbReference type="PANTHER" id="PTHR47506:SF6">
    <property type="entry name" value="HTH-TYPE TRANSCRIPTIONAL REPRESSOR NEMR"/>
    <property type="match status" value="1"/>
</dbReference>
<organism evidence="6 7">
    <name type="scientific">Bradyrhizobium diversitatis</name>
    <dbReference type="NCBI Taxonomy" id="2755406"/>
    <lineage>
        <taxon>Bacteria</taxon>
        <taxon>Pseudomonadati</taxon>
        <taxon>Pseudomonadota</taxon>
        <taxon>Alphaproteobacteria</taxon>
        <taxon>Hyphomicrobiales</taxon>
        <taxon>Nitrobacteraceae</taxon>
        <taxon>Bradyrhizobium</taxon>
    </lineage>
</organism>
<dbReference type="PANTHER" id="PTHR47506">
    <property type="entry name" value="TRANSCRIPTIONAL REGULATORY PROTEIN"/>
    <property type="match status" value="1"/>
</dbReference>
<evidence type="ECO:0000256" key="3">
    <source>
        <dbReference type="ARBA" id="ARBA00023163"/>
    </source>
</evidence>
<evidence type="ECO:0000313" key="6">
    <source>
        <dbReference type="EMBL" id="MBH5390296.1"/>
    </source>
</evidence>
<keyword evidence="2 4" id="KW-0238">DNA-binding</keyword>
<dbReference type="InterPro" id="IPR009057">
    <property type="entry name" value="Homeodomain-like_sf"/>
</dbReference>
<evidence type="ECO:0000256" key="4">
    <source>
        <dbReference type="PROSITE-ProRule" id="PRU00335"/>
    </source>
</evidence>
<name>A0ABS0PAG0_9BRAD</name>
<reference evidence="6 7" key="1">
    <citation type="submission" date="2020-07" db="EMBL/GenBank/DDBJ databases">
        <title>Bradyrhizobium diversity isolated from nodules of indigenous legumes of Western Australia.</title>
        <authorList>
            <person name="Klepa M.S."/>
        </authorList>
    </citation>
    <scope>NUCLEOTIDE SEQUENCE [LARGE SCALE GENOMIC DNA]</scope>
    <source>
        <strain evidence="6 7">CNPSo 4019</strain>
    </source>
</reference>
<feature type="DNA-binding region" description="H-T-H motif" evidence="4">
    <location>
        <begin position="37"/>
        <end position="56"/>
    </location>
</feature>
<dbReference type="InterPro" id="IPR036271">
    <property type="entry name" value="Tet_transcr_reg_TetR-rel_C_sf"/>
</dbReference>
<dbReference type="Pfam" id="PF00440">
    <property type="entry name" value="TetR_N"/>
    <property type="match status" value="1"/>
</dbReference>
<dbReference type="PROSITE" id="PS50977">
    <property type="entry name" value="HTH_TETR_2"/>
    <property type="match status" value="1"/>
</dbReference>
<evidence type="ECO:0000259" key="5">
    <source>
        <dbReference type="PROSITE" id="PS50977"/>
    </source>
</evidence>
<dbReference type="Proteomes" id="UP001194539">
    <property type="component" value="Unassembled WGS sequence"/>
</dbReference>
<evidence type="ECO:0000256" key="1">
    <source>
        <dbReference type="ARBA" id="ARBA00023015"/>
    </source>
</evidence>
<dbReference type="Pfam" id="PF16925">
    <property type="entry name" value="TetR_C_13"/>
    <property type="match status" value="1"/>
</dbReference>
<accession>A0ABS0PAG0</accession>
<dbReference type="EMBL" id="JACEGD010000030">
    <property type="protein sequence ID" value="MBH5390296.1"/>
    <property type="molecule type" value="Genomic_DNA"/>
</dbReference>
<gene>
    <name evidence="6" type="ORF">H1B27_29025</name>
</gene>
<proteinExistence type="predicted"/>
<keyword evidence="3" id="KW-0804">Transcription</keyword>
<dbReference type="InterPro" id="IPR001647">
    <property type="entry name" value="HTH_TetR"/>
</dbReference>
<evidence type="ECO:0000256" key="2">
    <source>
        <dbReference type="ARBA" id="ARBA00023125"/>
    </source>
</evidence>
<protein>
    <submittedName>
        <fullName evidence="6">TetR family transcriptional regulator C-terminal domain-containing protein</fullName>
    </submittedName>
</protein>